<protein>
    <submittedName>
        <fullName evidence="1">Uncharacterized protein</fullName>
    </submittedName>
</protein>
<evidence type="ECO:0000313" key="2">
    <source>
        <dbReference type="Proteomes" id="UP000828390"/>
    </source>
</evidence>
<comment type="caution">
    <text evidence="1">The sequence shown here is derived from an EMBL/GenBank/DDBJ whole genome shotgun (WGS) entry which is preliminary data.</text>
</comment>
<dbReference type="Proteomes" id="UP000828390">
    <property type="component" value="Unassembled WGS sequence"/>
</dbReference>
<reference evidence="1" key="2">
    <citation type="submission" date="2020-11" db="EMBL/GenBank/DDBJ databases">
        <authorList>
            <person name="McCartney M.A."/>
            <person name="Auch B."/>
            <person name="Kono T."/>
            <person name="Mallez S."/>
            <person name="Becker A."/>
            <person name="Gohl D.M."/>
            <person name="Silverstein K.A.T."/>
            <person name="Koren S."/>
            <person name="Bechman K.B."/>
            <person name="Herman A."/>
            <person name="Abrahante J.E."/>
            <person name="Garbe J."/>
        </authorList>
    </citation>
    <scope>NUCLEOTIDE SEQUENCE</scope>
    <source>
        <strain evidence="1">Duluth1</strain>
        <tissue evidence="1">Whole animal</tissue>
    </source>
</reference>
<organism evidence="1 2">
    <name type="scientific">Dreissena polymorpha</name>
    <name type="common">Zebra mussel</name>
    <name type="synonym">Mytilus polymorpha</name>
    <dbReference type="NCBI Taxonomy" id="45954"/>
    <lineage>
        <taxon>Eukaryota</taxon>
        <taxon>Metazoa</taxon>
        <taxon>Spiralia</taxon>
        <taxon>Lophotrochozoa</taxon>
        <taxon>Mollusca</taxon>
        <taxon>Bivalvia</taxon>
        <taxon>Autobranchia</taxon>
        <taxon>Heteroconchia</taxon>
        <taxon>Euheterodonta</taxon>
        <taxon>Imparidentia</taxon>
        <taxon>Neoheterodontei</taxon>
        <taxon>Myida</taxon>
        <taxon>Dreissenoidea</taxon>
        <taxon>Dreissenidae</taxon>
        <taxon>Dreissena</taxon>
    </lineage>
</organism>
<sequence length="60" mass="6784">MYVKKCSMELVSIREDVLSITEIQTVYNDGPCGAVQEFSQPVYSGDRRTGVDLKLLSQER</sequence>
<reference evidence="1" key="1">
    <citation type="journal article" date="2019" name="bioRxiv">
        <title>The Genome of the Zebra Mussel, Dreissena polymorpha: A Resource for Invasive Species Research.</title>
        <authorList>
            <person name="McCartney M.A."/>
            <person name="Auch B."/>
            <person name="Kono T."/>
            <person name="Mallez S."/>
            <person name="Zhang Y."/>
            <person name="Obille A."/>
            <person name="Becker A."/>
            <person name="Abrahante J.E."/>
            <person name="Garbe J."/>
            <person name="Badalamenti J.P."/>
            <person name="Herman A."/>
            <person name="Mangelson H."/>
            <person name="Liachko I."/>
            <person name="Sullivan S."/>
            <person name="Sone E.D."/>
            <person name="Koren S."/>
            <person name="Silverstein K.A.T."/>
            <person name="Beckman K.B."/>
            <person name="Gohl D.M."/>
        </authorList>
    </citation>
    <scope>NUCLEOTIDE SEQUENCE</scope>
    <source>
        <strain evidence="1">Duluth1</strain>
        <tissue evidence="1">Whole animal</tissue>
    </source>
</reference>
<gene>
    <name evidence="1" type="ORF">DPMN_148314</name>
</gene>
<keyword evidence="2" id="KW-1185">Reference proteome</keyword>
<evidence type="ECO:0000313" key="1">
    <source>
        <dbReference type="EMBL" id="KAH3794776.1"/>
    </source>
</evidence>
<name>A0A9D4FBH6_DREPO</name>
<accession>A0A9D4FBH6</accession>
<dbReference type="AlphaFoldDB" id="A0A9D4FBH6"/>
<proteinExistence type="predicted"/>
<dbReference type="EMBL" id="JAIWYP010000007">
    <property type="protein sequence ID" value="KAH3794776.1"/>
    <property type="molecule type" value="Genomic_DNA"/>
</dbReference>